<keyword evidence="1" id="KW-1133">Transmembrane helix</keyword>
<name>A0ABQ1WSI0_9BACT</name>
<keyword evidence="1" id="KW-0472">Membrane</keyword>
<evidence type="ECO:0000313" key="2">
    <source>
        <dbReference type="EMBL" id="GGG43567.1"/>
    </source>
</evidence>
<comment type="caution">
    <text evidence="2">The sequence shown here is derived from an EMBL/GenBank/DDBJ whole genome shotgun (WGS) entry which is preliminary data.</text>
</comment>
<feature type="transmembrane region" description="Helical" evidence="1">
    <location>
        <begin position="40"/>
        <end position="61"/>
    </location>
</feature>
<sequence>MDDTNTIDAVVFFGILWIPQLLSFWWAVTKVRQGKTSLATGYWILYLPLIIGFVLGWWMLFALIASGLAALIVCAPTLLFTFLLPVVATPRQEVNKEWRKKWLDK</sequence>
<evidence type="ECO:0008006" key="4">
    <source>
        <dbReference type="Google" id="ProtNLM"/>
    </source>
</evidence>
<proteinExistence type="predicted"/>
<reference evidence="3" key="1">
    <citation type="journal article" date="2019" name="Int. J. Syst. Evol. Microbiol.">
        <title>The Global Catalogue of Microorganisms (GCM) 10K type strain sequencing project: providing services to taxonomists for standard genome sequencing and annotation.</title>
        <authorList>
            <consortium name="The Broad Institute Genomics Platform"/>
            <consortium name="The Broad Institute Genome Sequencing Center for Infectious Disease"/>
            <person name="Wu L."/>
            <person name="Ma J."/>
        </authorList>
    </citation>
    <scope>NUCLEOTIDE SEQUENCE [LARGE SCALE GENOMIC DNA]</scope>
    <source>
        <strain evidence="3">CGMCC 1.12990</strain>
    </source>
</reference>
<feature type="transmembrane region" description="Helical" evidence="1">
    <location>
        <begin position="67"/>
        <end position="89"/>
    </location>
</feature>
<dbReference type="RefSeq" id="WP_188557677.1">
    <property type="nucleotide sequence ID" value="NZ_BMGS01000004.1"/>
</dbReference>
<evidence type="ECO:0000256" key="1">
    <source>
        <dbReference type="SAM" id="Phobius"/>
    </source>
</evidence>
<organism evidence="2 3">
    <name type="scientific">Hymenobacter glacieicola</name>
    <dbReference type="NCBI Taxonomy" id="1562124"/>
    <lineage>
        <taxon>Bacteria</taxon>
        <taxon>Pseudomonadati</taxon>
        <taxon>Bacteroidota</taxon>
        <taxon>Cytophagia</taxon>
        <taxon>Cytophagales</taxon>
        <taxon>Hymenobacteraceae</taxon>
        <taxon>Hymenobacter</taxon>
    </lineage>
</organism>
<keyword evidence="3" id="KW-1185">Reference proteome</keyword>
<protein>
    <recommendedName>
        <fullName evidence="4">DUF4870 domain-containing protein</fullName>
    </recommendedName>
</protein>
<accession>A0ABQ1WSI0</accession>
<evidence type="ECO:0000313" key="3">
    <source>
        <dbReference type="Proteomes" id="UP000601361"/>
    </source>
</evidence>
<feature type="transmembrane region" description="Helical" evidence="1">
    <location>
        <begin position="6"/>
        <end position="28"/>
    </location>
</feature>
<dbReference type="Proteomes" id="UP000601361">
    <property type="component" value="Unassembled WGS sequence"/>
</dbReference>
<keyword evidence="1" id="KW-0812">Transmembrane</keyword>
<dbReference type="EMBL" id="BMGS01000004">
    <property type="protein sequence ID" value="GGG43567.1"/>
    <property type="molecule type" value="Genomic_DNA"/>
</dbReference>
<gene>
    <name evidence="2" type="ORF">GCM10011378_19960</name>
</gene>